<sequence>MENLYQSCDFYMLRTPILPVEFYKSICFSNDVDLEVELKKILETKEIREAIQIGSINLFNNLDRINNKVSSSVIKYLIRMSTRTTPYGLFSGVDIGHFDACSNIQLDEIKSFKKRMRPDMGWLYGVINSIEHDRMIFKSIKVKNNELVYQKGDRLENPYVSNVGMIDQKSGDLTASIRWSDVLQIVMKNTQKFIGIEDLVSIISSKYPHVNEDKIYNYLEELVRYDYLITNLRPPLTDINPFEYVIKQVKEIEGSDDLYNQLLIISTKINKYNTQTIGESISLLFDIKKEMKEIYKNENYLQVDTRIFTNQNTLNKCVGRDMEKYCNMLQRLGVSGWENNSIKAYKEEFIEKYGMDIEVQLLELLDEDIGLGAPAGYLNPVSYKNYVPEIPNAEVKKITEFIEHRIIEANAIQNEIIKLTDEDISEMVGDSDIPKEEEFAPSVEFNIIVSAQSCEEIDKGNYLLFIGPNFGSNKAGKSFGRFLDILDEDEAQWIKAEIYNKEKESINDEYIMVELSECLQHGRGNNVTINSNNVEYELCIATNPINTKEKIDITDLYVGISRDKFYVKSRSLNKKLYITSHHMMTPMNGSNIGRFLKDITFGYHLNLLDIALMFQIGKFDHVPRIMYDNIVLIPSSWKIKKEKLNLSSYEEFELSFASWREKNKIPRYVYQKENDNRLLFDLCSHTHIKELFHIIKKHNDDVLLTETEMNQDINNLIVKDKNSQRYCCELTIPLIRKSVISEEDKVENYVIESIQTESNISRNRSKFSIQEKSRDLLPGNEGWYYYKLYTPKIRMEELIGDYLFDFCEMLVERKLISKYFFLRYADPKVHIRLRVQVIGENDFLVQTYLKEFIKNLNNKGLVNTLQIENYVRELERYGGAEVIQSAEDYFYADSMYVGQLIKLIREKKIEYEDEKVAIISIISIMEQFNVTFEDQEKLFSKIINQNEYRDQYRKHRKEYMQFANWEAFCNKQLVEGNLYELIRKKQEKTLMYRQSVDNLDQRGMLCNSKQSILLSIIHMFCNRFKGDTEWERLIMALVAHSLYDLKAFKNSIQKKKTVVGSHG</sequence>
<dbReference type="InterPro" id="IPR023809">
    <property type="entry name" value="Thiopep_bacteriocin_synth_dom"/>
</dbReference>
<evidence type="ECO:0008006" key="5">
    <source>
        <dbReference type="Google" id="ProtNLM"/>
    </source>
</evidence>
<dbReference type="InterPro" id="IPR006827">
    <property type="entry name" value="Lant_deHydtase_N"/>
</dbReference>
<dbReference type="Pfam" id="PF04738">
    <property type="entry name" value="Lant_dehydr_N"/>
    <property type="match status" value="1"/>
</dbReference>
<proteinExistence type="predicted"/>
<protein>
    <recommendedName>
        <fullName evidence="5">Lantibiotic biosynthesis protein</fullName>
    </recommendedName>
</protein>
<dbReference type="NCBIfam" id="TIGR03891">
    <property type="entry name" value="thiopep_ocin"/>
    <property type="match status" value="1"/>
</dbReference>
<dbReference type="EMBL" id="NUVX01000036">
    <property type="protein sequence ID" value="PFJ36914.1"/>
    <property type="molecule type" value="Genomic_DNA"/>
</dbReference>
<dbReference type="Proteomes" id="UP000224003">
    <property type="component" value="Unassembled WGS sequence"/>
</dbReference>
<evidence type="ECO:0000313" key="3">
    <source>
        <dbReference type="EMBL" id="PFJ36914.1"/>
    </source>
</evidence>
<dbReference type="RefSeq" id="WP_098516375.1">
    <property type="nucleotide sequence ID" value="NZ_NUVX01000036.1"/>
</dbReference>
<comment type="caution">
    <text evidence="3">The sequence shown here is derived from an EMBL/GenBank/DDBJ whole genome shotgun (WGS) entry which is preliminary data.</text>
</comment>
<organism evidence="3 4">
    <name type="scientific">Bacillus thuringiensis</name>
    <dbReference type="NCBI Taxonomy" id="1428"/>
    <lineage>
        <taxon>Bacteria</taxon>
        <taxon>Bacillati</taxon>
        <taxon>Bacillota</taxon>
        <taxon>Bacilli</taxon>
        <taxon>Bacillales</taxon>
        <taxon>Bacillaceae</taxon>
        <taxon>Bacillus</taxon>
        <taxon>Bacillus cereus group</taxon>
    </lineage>
</organism>
<feature type="domain" description="Thiopeptide-type bacteriocin biosynthesis" evidence="2">
    <location>
        <begin position="783"/>
        <end position="1041"/>
    </location>
</feature>
<evidence type="ECO:0000259" key="2">
    <source>
        <dbReference type="Pfam" id="PF14028"/>
    </source>
</evidence>
<evidence type="ECO:0000313" key="4">
    <source>
        <dbReference type="Proteomes" id="UP000224003"/>
    </source>
</evidence>
<evidence type="ECO:0000259" key="1">
    <source>
        <dbReference type="Pfam" id="PF04738"/>
    </source>
</evidence>
<dbReference type="Pfam" id="PF14028">
    <property type="entry name" value="Lant_dehydr_C"/>
    <property type="match status" value="1"/>
</dbReference>
<name>A0A9X6WKK2_BACTU</name>
<accession>A0A9X6WKK2</accession>
<feature type="domain" description="Lantibiotic dehydratase N-terminal" evidence="1">
    <location>
        <begin position="45"/>
        <end position="691"/>
    </location>
</feature>
<gene>
    <name evidence="3" type="ORF">COJ15_21535</name>
</gene>
<dbReference type="AlphaFoldDB" id="A0A9X6WKK2"/>
<reference evidence="3 4" key="1">
    <citation type="submission" date="2017-09" db="EMBL/GenBank/DDBJ databases">
        <title>Large-scale bioinformatics analysis of Bacillus genomes uncovers conserved roles of natural products in bacterial physiology.</title>
        <authorList>
            <consortium name="Agbiome Team Llc"/>
            <person name="Bleich R.M."/>
            <person name="Grubbs K.J."/>
            <person name="Santa Maria K.C."/>
            <person name="Allen S.E."/>
            <person name="Farag S."/>
            <person name="Shank E.A."/>
            <person name="Bowers A."/>
        </authorList>
    </citation>
    <scope>NUCLEOTIDE SEQUENCE [LARGE SCALE GENOMIC DNA]</scope>
    <source>
        <strain evidence="3 4">AFS085496</strain>
    </source>
</reference>